<name>A0A2U9TA27_9GAMM</name>
<dbReference type="InterPro" id="IPR011970">
    <property type="entry name" value="MltB_2"/>
</dbReference>
<evidence type="ECO:0000259" key="3">
    <source>
        <dbReference type="Pfam" id="PF13406"/>
    </source>
</evidence>
<dbReference type="PANTHER" id="PTHR30163:SF10">
    <property type="entry name" value="TRANSGLYCOLASE-RELATED"/>
    <property type="match status" value="1"/>
</dbReference>
<dbReference type="InterPro" id="IPR043426">
    <property type="entry name" value="MltB-like"/>
</dbReference>
<dbReference type="SUPFAM" id="SSF53955">
    <property type="entry name" value="Lysozyme-like"/>
    <property type="match status" value="1"/>
</dbReference>
<dbReference type="InterPro" id="IPR002477">
    <property type="entry name" value="Peptidoglycan-bd-like"/>
</dbReference>
<dbReference type="Gene3D" id="1.10.8.350">
    <property type="entry name" value="Bacterial muramidase"/>
    <property type="match status" value="1"/>
</dbReference>
<dbReference type="OrthoDB" id="9772911at2"/>
<dbReference type="Pfam" id="PF01471">
    <property type="entry name" value="PG_binding_1"/>
    <property type="match status" value="1"/>
</dbReference>
<sequence length="408" mass="43492">MRISIPTLAGALLCAGFCATASAADISSCVQSLRGKAVAAGIGASTFDTHVAGVVADPSLLELLNRQPEFTTPIWDYMAGLVDQERVDDGRAMLRTHADTLARVEAAYGVDPATVVAVWGVESDYGKVFGKRPLLISLTTLSCMGRRQSFFRGELLETLRIVQGGDVSADKLVGSWAGAFGHTQFMPSTYRRIAVDFDGDGRRDLVDSIPDALASTANYLKRSGWRSGQPWGYEVRLPEGFDTSVSGRTSRRPLSYWTGRGVSRIDGQAFEPAVGTAAALLLPAGRSGPAFLVFKNFDAIYSYNAAESYALAIAHLSDRLRGQGGLVASWPTDDPGLSRAERRELQTLLLERGHDIGEVDGIIGSASRAAIKAEQQRLGQQPVDGRGGQRVLRALRQAVPPAAAAPGG</sequence>
<protein>
    <submittedName>
        <fullName evidence="4">Lytic transglycosylase</fullName>
    </submittedName>
</protein>
<feature type="signal peptide" evidence="1">
    <location>
        <begin position="1"/>
        <end position="23"/>
    </location>
</feature>
<evidence type="ECO:0000313" key="4">
    <source>
        <dbReference type="EMBL" id="AWV07398.1"/>
    </source>
</evidence>
<dbReference type="Pfam" id="PF13406">
    <property type="entry name" value="SLT_2"/>
    <property type="match status" value="1"/>
</dbReference>
<dbReference type="GO" id="GO:0009253">
    <property type="term" value="P:peptidoglycan catabolic process"/>
    <property type="evidence" value="ECO:0007669"/>
    <property type="project" value="TreeGrafter"/>
</dbReference>
<organism evidence="4 5">
    <name type="scientific">Marilutibacter maris</name>
    <dbReference type="NCBI Taxonomy" id="1605891"/>
    <lineage>
        <taxon>Bacteria</taxon>
        <taxon>Pseudomonadati</taxon>
        <taxon>Pseudomonadota</taxon>
        <taxon>Gammaproteobacteria</taxon>
        <taxon>Lysobacterales</taxon>
        <taxon>Lysobacteraceae</taxon>
        <taxon>Marilutibacter</taxon>
    </lineage>
</organism>
<keyword evidence="5" id="KW-1185">Reference proteome</keyword>
<feature type="domain" description="Transglycosylase SLT" evidence="3">
    <location>
        <begin position="27"/>
        <end position="318"/>
    </location>
</feature>
<dbReference type="InterPro" id="IPR031304">
    <property type="entry name" value="SLT_2"/>
</dbReference>
<proteinExistence type="predicted"/>
<dbReference type="GO" id="GO:0008933">
    <property type="term" value="F:peptidoglycan lytic transglycosylase activity"/>
    <property type="evidence" value="ECO:0007669"/>
    <property type="project" value="TreeGrafter"/>
</dbReference>
<dbReference type="InterPro" id="IPR036365">
    <property type="entry name" value="PGBD-like_sf"/>
</dbReference>
<dbReference type="EMBL" id="CP029843">
    <property type="protein sequence ID" value="AWV07398.1"/>
    <property type="molecule type" value="Genomic_DNA"/>
</dbReference>
<dbReference type="InterPro" id="IPR036366">
    <property type="entry name" value="PGBDSf"/>
</dbReference>
<dbReference type="CDD" id="cd13399">
    <property type="entry name" value="Slt35-like"/>
    <property type="match status" value="1"/>
</dbReference>
<dbReference type="InterPro" id="IPR023346">
    <property type="entry name" value="Lysozyme-like_dom_sf"/>
</dbReference>
<dbReference type="SUPFAM" id="SSF47090">
    <property type="entry name" value="PGBD-like"/>
    <property type="match status" value="1"/>
</dbReference>
<evidence type="ECO:0000256" key="1">
    <source>
        <dbReference type="SAM" id="SignalP"/>
    </source>
</evidence>
<feature type="domain" description="Peptidoglycan binding-like" evidence="2">
    <location>
        <begin position="339"/>
        <end position="395"/>
    </location>
</feature>
<dbReference type="RefSeq" id="WP_111266507.1">
    <property type="nucleotide sequence ID" value="NZ_CP029843.1"/>
</dbReference>
<dbReference type="KEGG" id="lmb:C9I47_1704"/>
<dbReference type="FunFam" id="1.10.8.350:FF:000001">
    <property type="entry name" value="Lytic murein transglycosylase B"/>
    <property type="match status" value="1"/>
</dbReference>
<keyword evidence="1" id="KW-0732">Signal</keyword>
<dbReference type="AlphaFoldDB" id="A0A2U9TA27"/>
<dbReference type="Proteomes" id="UP000249447">
    <property type="component" value="Chromosome"/>
</dbReference>
<evidence type="ECO:0000259" key="2">
    <source>
        <dbReference type="Pfam" id="PF01471"/>
    </source>
</evidence>
<evidence type="ECO:0000313" key="5">
    <source>
        <dbReference type="Proteomes" id="UP000249447"/>
    </source>
</evidence>
<dbReference type="NCBIfam" id="TIGR02283">
    <property type="entry name" value="MltB_2"/>
    <property type="match status" value="1"/>
</dbReference>
<reference evidence="4 5" key="1">
    <citation type="submission" date="2018-05" db="EMBL/GenBank/DDBJ databases">
        <title>The complete genome of Lysobacter maris HZ9B, a marine bacterium antagonistic against terrestrial plant pathogens.</title>
        <authorList>
            <person name="Zhang X.-Q."/>
        </authorList>
    </citation>
    <scope>NUCLEOTIDE SEQUENCE [LARGE SCALE GENOMIC DNA]</scope>
    <source>
        <strain evidence="4 5">HZ9B</strain>
    </source>
</reference>
<feature type="chain" id="PRO_5016005430" evidence="1">
    <location>
        <begin position="24"/>
        <end position="408"/>
    </location>
</feature>
<gene>
    <name evidence="4" type="ORF">C9I47_1704</name>
</gene>
<dbReference type="PANTHER" id="PTHR30163">
    <property type="entry name" value="MEMBRANE-BOUND LYTIC MUREIN TRANSGLYCOSYLASE B"/>
    <property type="match status" value="1"/>
</dbReference>
<accession>A0A2U9TA27</accession>
<dbReference type="Gene3D" id="1.10.101.10">
    <property type="entry name" value="PGBD-like superfamily/PGBD"/>
    <property type="match status" value="1"/>
</dbReference>
<dbReference type="Gene3D" id="1.10.530.10">
    <property type="match status" value="1"/>
</dbReference>